<dbReference type="EMBL" id="LNQE01000941">
    <property type="protein sequence ID" value="KUG22784.1"/>
    <property type="molecule type" value="Genomic_DNA"/>
</dbReference>
<dbReference type="Pfam" id="PF00440">
    <property type="entry name" value="TetR_N"/>
    <property type="match status" value="1"/>
</dbReference>
<dbReference type="InterPro" id="IPR001647">
    <property type="entry name" value="HTH_TetR"/>
</dbReference>
<dbReference type="AlphaFoldDB" id="A0A0W8FPG7"/>
<gene>
    <name evidence="3" type="ORF">ASZ90_007481</name>
</gene>
<comment type="caution">
    <text evidence="3">The sequence shown here is derived from an EMBL/GenBank/DDBJ whole genome shotgun (WGS) entry which is preliminary data.</text>
</comment>
<organism evidence="3">
    <name type="scientific">hydrocarbon metagenome</name>
    <dbReference type="NCBI Taxonomy" id="938273"/>
    <lineage>
        <taxon>unclassified sequences</taxon>
        <taxon>metagenomes</taxon>
        <taxon>ecological metagenomes</taxon>
    </lineage>
</organism>
<dbReference type="InterPro" id="IPR023772">
    <property type="entry name" value="DNA-bd_HTH_TetR-type_CS"/>
</dbReference>
<dbReference type="PANTHER" id="PTHR43479">
    <property type="entry name" value="ACREF/ENVCD OPERON REPRESSOR-RELATED"/>
    <property type="match status" value="1"/>
</dbReference>
<dbReference type="PANTHER" id="PTHR43479:SF11">
    <property type="entry name" value="ACREF_ENVCD OPERON REPRESSOR-RELATED"/>
    <property type="match status" value="1"/>
</dbReference>
<dbReference type="InterPro" id="IPR009057">
    <property type="entry name" value="Homeodomain-like_sf"/>
</dbReference>
<dbReference type="GO" id="GO:0003677">
    <property type="term" value="F:DNA binding"/>
    <property type="evidence" value="ECO:0007669"/>
    <property type="project" value="UniProtKB-KW"/>
</dbReference>
<sequence length="196" mass="23114">MPKIVDHDKCKEELLTRCFELFSRKGYDNVTIKEIIKELNISTGMLYHYFPSKKILFESLFKYKRVNDIEELSQEIGNADKNKIIEMYMNRWIENKKTYQDLEMLAIDFFRSNKCEPNQDVFIQFSNFYSSTISSNFGISPQTGQFILIYLLGLYYHTSLAPGPVIFEEQLALLKKFVIDRSTKPQKGTRKRRSTV</sequence>
<evidence type="ECO:0000259" key="2">
    <source>
        <dbReference type="PROSITE" id="PS50977"/>
    </source>
</evidence>
<protein>
    <submittedName>
        <fullName evidence="3">Transcriptional regulator, tetr family</fullName>
    </submittedName>
</protein>
<proteinExistence type="predicted"/>
<dbReference type="PROSITE" id="PS50977">
    <property type="entry name" value="HTH_TETR_2"/>
    <property type="match status" value="1"/>
</dbReference>
<dbReference type="PRINTS" id="PR00455">
    <property type="entry name" value="HTHTETR"/>
</dbReference>
<dbReference type="Gene3D" id="1.10.357.10">
    <property type="entry name" value="Tetracycline Repressor, domain 2"/>
    <property type="match status" value="1"/>
</dbReference>
<dbReference type="SUPFAM" id="SSF46689">
    <property type="entry name" value="Homeodomain-like"/>
    <property type="match status" value="1"/>
</dbReference>
<keyword evidence="1" id="KW-0238">DNA-binding</keyword>
<evidence type="ECO:0000313" key="3">
    <source>
        <dbReference type="EMBL" id="KUG22784.1"/>
    </source>
</evidence>
<name>A0A0W8FPG7_9ZZZZ</name>
<dbReference type="PROSITE" id="PS01081">
    <property type="entry name" value="HTH_TETR_1"/>
    <property type="match status" value="1"/>
</dbReference>
<dbReference type="InterPro" id="IPR050624">
    <property type="entry name" value="HTH-type_Tx_Regulator"/>
</dbReference>
<accession>A0A0W8FPG7</accession>
<reference evidence="3" key="1">
    <citation type="journal article" date="2015" name="Proc. Natl. Acad. Sci. U.S.A.">
        <title>Networks of energetic and metabolic interactions define dynamics in microbial communities.</title>
        <authorList>
            <person name="Embree M."/>
            <person name="Liu J.K."/>
            <person name="Al-Bassam M.M."/>
            <person name="Zengler K."/>
        </authorList>
    </citation>
    <scope>NUCLEOTIDE SEQUENCE</scope>
</reference>
<feature type="domain" description="HTH tetR-type" evidence="2">
    <location>
        <begin position="8"/>
        <end position="68"/>
    </location>
</feature>
<evidence type="ECO:0000256" key="1">
    <source>
        <dbReference type="ARBA" id="ARBA00023125"/>
    </source>
</evidence>